<evidence type="ECO:0000256" key="6">
    <source>
        <dbReference type="ARBA" id="ARBA00022454"/>
    </source>
</evidence>
<dbReference type="Proteomes" id="UP000800235">
    <property type="component" value="Unassembled WGS sequence"/>
</dbReference>
<evidence type="ECO:0000256" key="10">
    <source>
        <dbReference type="ARBA" id="ARBA00022776"/>
    </source>
</evidence>
<comment type="caution">
    <text evidence="18">The sequence shown here is derived from an EMBL/GenBank/DDBJ whole genome shotgun (WGS) entry which is preliminary data.</text>
</comment>
<evidence type="ECO:0000256" key="16">
    <source>
        <dbReference type="ARBA" id="ARBA00030566"/>
    </source>
</evidence>
<dbReference type="GO" id="GO:0042729">
    <property type="term" value="C:DASH complex"/>
    <property type="evidence" value="ECO:0007669"/>
    <property type="project" value="InterPro"/>
</dbReference>
<dbReference type="OrthoDB" id="5566853at2759"/>
<evidence type="ECO:0000256" key="12">
    <source>
        <dbReference type="ARBA" id="ARBA00023212"/>
    </source>
</evidence>
<dbReference type="PANTHER" id="PTHR28025">
    <property type="entry name" value="DASH COMPLEX SUBUNIT DAD1"/>
    <property type="match status" value="1"/>
</dbReference>
<dbReference type="GO" id="GO:0005876">
    <property type="term" value="C:spindle microtubule"/>
    <property type="evidence" value="ECO:0007669"/>
    <property type="project" value="TreeGrafter"/>
</dbReference>
<gene>
    <name evidence="18" type="ORF">EJ08DRAFT_737327</name>
</gene>
<evidence type="ECO:0000256" key="14">
    <source>
        <dbReference type="ARBA" id="ARBA00023306"/>
    </source>
</evidence>
<name>A0A9P4NJB0_9PEZI</name>
<feature type="compositionally biased region" description="Polar residues" evidence="17">
    <location>
        <begin position="80"/>
        <end position="89"/>
    </location>
</feature>
<keyword evidence="9" id="KW-0493">Microtubule</keyword>
<feature type="region of interest" description="Disordered" evidence="17">
    <location>
        <begin position="77"/>
        <end position="123"/>
    </location>
</feature>
<keyword evidence="7" id="KW-0963">Cytoplasm</keyword>
<evidence type="ECO:0000256" key="2">
    <source>
        <dbReference type="ARBA" id="ARBA00004186"/>
    </source>
</evidence>
<evidence type="ECO:0000256" key="7">
    <source>
        <dbReference type="ARBA" id="ARBA00022490"/>
    </source>
</evidence>
<keyword evidence="13" id="KW-0539">Nucleus</keyword>
<evidence type="ECO:0000313" key="18">
    <source>
        <dbReference type="EMBL" id="KAF2423639.1"/>
    </source>
</evidence>
<organism evidence="18 19">
    <name type="scientific">Tothia fuscella</name>
    <dbReference type="NCBI Taxonomy" id="1048955"/>
    <lineage>
        <taxon>Eukaryota</taxon>
        <taxon>Fungi</taxon>
        <taxon>Dikarya</taxon>
        <taxon>Ascomycota</taxon>
        <taxon>Pezizomycotina</taxon>
        <taxon>Dothideomycetes</taxon>
        <taxon>Pleosporomycetidae</taxon>
        <taxon>Venturiales</taxon>
        <taxon>Cylindrosympodiaceae</taxon>
        <taxon>Tothia</taxon>
    </lineage>
</organism>
<reference evidence="18" key="1">
    <citation type="journal article" date="2020" name="Stud. Mycol.">
        <title>101 Dothideomycetes genomes: a test case for predicting lifestyles and emergence of pathogens.</title>
        <authorList>
            <person name="Haridas S."/>
            <person name="Albert R."/>
            <person name="Binder M."/>
            <person name="Bloem J."/>
            <person name="Labutti K."/>
            <person name="Salamov A."/>
            <person name="Andreopoulos B."/>
            <person name="Baker S."/>
            <person name="Barry K."/>
            <person name="Bills G."/>
            <person name="Bluhm B."/>
            <person name="Cannon C."/>
            <person name="Castanera R."/>
            <person name="Culley D."/>
            <person name="Daum C."/>
            <person name="Ezra D."/>
            <person name="Gonzalez J."/>
            <person name="Henrissat B."/>
            <person name="Kuo A."/>
            <person name="Liang C."/>
            <person name="Lipzen A."/>
            <person name="Lutzoni F."/>
            <person name="Magnuson J."/>
            <person name="Mondo S."/>
            <person name="Nolan M."/>
            <person name="Ohm R."/>
            <person name="Pangilinan J."/>
            <person name="Park H.-J."/>
            <person name="Ramirez L."/>
            <person name="Alfaro M."/>
            <person name="Sun H."/>
            <person name="Tritt A."/>
            <person name="Yoshinaga Y."/>
            <person name="Zwiers L.-H."/>
            <person name="Turgeon B."/>
            <person name="Goodwin S."/>
            <person name="Spatafora J."/>
            <person name="Crous P."/>
            <person name="Grigoriev I."/>
        </authorList>
    </citation>
    <scope>NUCLEOTIDE SEQUENCE</scope>
    <source>
        <strain evidence="18">CBS 130266</strain>
    </source>
</reference>
<evidence type="ECO:0000256" key="17">
    <source>
        <dbReference type="SAM" id="MobiDB-lite"/>
    </source>
</evidence>
<keyword evidence="11" id="KW-0995">Kinetochore</keyword>
<evidence type="ECO:0000256" key="13">
    <source>
        <dbReference type="ARBA" id="ARBA00023242"/>
    </source>
</evidence>
<keyword evidence="10" id="KW-0498">Mitosis</keyword>
<dbReference type="GO" id="GO:0044732">
    <property type="term" value="C:mitotic spindle pole body"/>
    <property type="evidence" value="ECO:0007669"/>
    <property type="project" value="TreeGrafter"/>
</dbReference>
<dbReference type="Pfam" id="PF08649">
    <property type="entry name" value="DASH_Dad1"/>
    <property type="match status" value="1"/>
</dbReference>
<dbReference type="GO" id="GO:0051301">
    <property type="term" value="P:cell division"/>
    <property type="evidence" value="ECO:0007669"/>
    <property type="project" value="UniProtKB-KW"/>
</dbReference>
<comment type="subcellular location">
    <subcellularLocation>
        <location evidence="3">Chromosome</location>
        <location evidence="3">Centromere</location>
        <location evidence="3">Kinetochore</location>
    </subcellularLocation>
    <subcellularLocation>
        <location evidence="2">Cytoplasm</location>
        <location evidence="2">Cytoskeleton</location>
        <location evidence="2">Spindle</location>
    </subcellularLocation>
    <subcellularLocation>
        <location evidence="1">Nucleus</location>
    </subcellularLocation>
</comment>
<dbReference type="EMBL" id="MU007079">
    <property type="protein sequence ID" value="KAF2423639.1"/>
    <property type="molecule type" value="Genomic_DNA"/>
</dbReference>
<proteinExistence type="inferred from homology"/>
<evidence type="ECO:0000256" key="4">
    <source>
        <dbReference type="ARBA" id="ARBA00010146"/>
    </source>
</evidence>
<evidence type="ECO:0000256" key="1">
    <source>
        <dbReference type="ARBA" id="ARBA00004123"/>
    </source>
</evidence>
<keyword evidence="14" id="KW-0131">Cell cycle</keyword>
<sequence>MSTTTKPPAQTSPPQNPGNPNTYFHQQRSLLVSEIATALDTTLHQLNRLNRSLESLTAVGNEFSSVEALWTQFEGVMGSAAQQQQQNADPTAKSGQGAEEGSGEKSQSGNEDDDGQQENDQTS</sequence>
<dbReference type="InterPro" id="IPR013958">
    <property type="entry name" value="DASH_Dad1"/>
</dbReference>
<evidence type="ECO:0000313" key="19">
    <source>
        <dbReference type="Proteomes" id="UP000800235"/>
    </source>
</evidence>
<protein>
    <recommendedName>
        <fullName evidence="5">DASH complex subunit DAD1</fullName>
    </recommendedName>
    <alternativeName>
        <fullName evidence="16">Outer kinetochore protein DAD1</fullName>
    </alternativeName>
</protein>
<dbReference type="GO" id="GO:0051010">
    <property type="term" value="F:microtubule plus-end binding"/>
    <property type="evidence" value="ECO:0007669"/>
    <property type="project" value="TreeGrafter"/>
</dbReference>
<keyword evidence="8" id="KW-0132">Cell division</keyword>
<feature type="region of interest" description="Disordered" evidence="17">
    <location>
        <begin position="1"/>
        <end position="26"/>
    </location>
</feature>
<evidence type="ECO:0000256" key="9">
    <source>
        <dbReference type="ARBA" id="ARBA00022701"/>
    </source>
</evidence>
<keyword evidence="6" id="KW-0158">Chromosome</keyword>
<evidence type="ECO:0000256" key="8">
    <source>
        <dbReference type="ARBA" id="ARBA00022618"/>
    </source>
</evidence>
<keyword evidence="19" id="KW-1185">Reference proteome</keyword>
<evidence type="ECO:0000256" key="15">
    <source>
        <dbReference type="ARBA" id="ARBA00023328"/>
    </source>
</evidence>
<keyword evidence="12" id="KW-0206">Cytoskeleton</keyword>
<evidence type="ECO:0000256" key="3">
    <source>
        <dbReference type="ARBA" id="ARBA00004629"/>
    </source>
</evidence>
<accession>A0A9P4NJB0</accession>
<dbReference type="GO" id="GO:0072686">
    <property type="term" value="C:mitotic spindle"/>
    <property type="evidence" value="ECO:0007669"/>
    <property type="project" value="InterPro"/>
</dbReference>
<keyword evidence="15" id="KW-0137">Centromere</keyword>
<evidence type="ECO:0000256" key="5">
    <source>
        <dbReference type="ARBA" id="ARBA00020261"/>
    </source>
</evidence>
<dbReference type="AlphaFoldDB" id="A0A9P4NJB0"/>
<evidence type="ECO:0000256" key="11">
    <source>
        <dbReference type="ARBA" id="ARBA00022838"/>
    </source>
</evidence>
<comment type="similarity">
    <text evidence="4">Belongs to the DASH complex DAD1 family.</text>
</comment>
<dbReference type="PANTHER" id="PTHR28025:SF1">
    <property type="entry name" value="DASH COMPLEX SUBUNIT DAD1"/>
    <property type="match status" value="1"/>
</dbReference>